<proteinExistence type="predicted"/>
<evidence type="ECO:0000313" key="4">
    <source>
        <dbReference type="Proteomes" id="UP000001357"/>
    </source>
</evidence>
<dbReference type="InParanoid" id="A9VBT5"/>
<feature type="chain" id="PRO_5002742957" description="EGF-like domain-containing protein" evidence="1">
    <location>
        <begin position="19"/>
        <end position="380"/>
    </location>
</feature>
<dbReference type="RefSeq" id="XP_001750204.1">
    <property type="nucleotide sequence ID" value="XM_001750152.1"/>
</dbReference>
<dbReference type="InterPro" id="IPR000742">
    <property type="entry name" value="EGF"/>
</dbReference>
<gene>
    <name evidence="3" type="ORF">MONBRDRAFT_12288</name>
</gene>
<name>A9VBT5_MONBE</name>
<dbReference type="SUPFAM" id="SSF75005">
    <property type="entry name" value="Arabinanase/levansucrase/invertase"/>
    <property type="match status" value="2"/>
</dbReference>
<reference evidence="3 4" key="1">
    <citation type="journal article" date="2008" name="Nature">
        <title>The genome of the choanoflagellate Monosiga brevicollis and the origin of metazoans.</title>
        <authorList>
            <consortium name="JGI Sequencing"/>
            <person name="King N."/>
            <person name="Westbrook M.J."/>
            <person name="Young S.L."/>
            <person name="Kuo A."/>
            <person name="Abedin M."/>
            <person name="Chapman J."/>
            <person name="Fairclough S."/>
            <person name="Hellsten U."/>
            <person name="Isogai Y."/>
            <person name="Letunic I."/>
            <person name="Marr M."/>
            <person name="Pincus D."/>
            <person name="Putnam N."/>
            <person name="Rokas A."/>
            <person name="Wright K.J."/>
            <person name="Zuzow R."/>
            <person name="Dirks W."/>
            <person name="Good M."/>
            <person name="Goodstein D."/>
            <person name="Lemons D."/>
            <person name="Li W."/>
            <person name="Lyons J.B."/>
            <person name="Morris A."/>
            <person name="Nichols S."/>
            <person name="Richter D.J."/>
            <person name="Salamov A."/>
            <person name="Bork P."/>
            <person name="Lim W.A."/>
            <person name="Manning G."/>
            <person name="Miller W.T."/>
            <person name="McGinnis W."/>
            <person name="Shapiro H."/>
            <person name="Tjian R."/>
            <person name="Grigoriev I.V."/>
            <person name="Rokhsar D."/>
        </authorList>
    </citation>
    <scope>NUCLEOTIDE SEQUENCE [LARGE SCALE GENOMIC DNA]</scope>
    <source>
        <strain evidence="4">MX1 / ATCC 50154</strain>
    </source>
</reference>
<dbReference type="OMA" id="YVWCNSP"/>
<dbReference type="CDD" id="cd08994">
    <property type="entry name" value="GH43_62_32_68_117_130-like"/>
    <property type="match status" value="1"/>
</dbReference>
<dbReference type="KEGG" id="mbr:MONBRDRAFT_12288"/>
<dbReference type="Gene3D" id="2.10.25.10">
    <property type="entry name" value="Laminin"/>
    <property type="match status" value="1"/>
</dbReference>
<keyword evidence="4" id="KW-1185">Reference proteome</keyword>
<protein>
    <recommendedName>
        <fullName evidence="2">EGF-like domain-containing protein</fullName>
    </recommendedName>
</protein>
<feature type="domain" description="EGF-like" evidence="2">
    <location>
        <begin position="45"/>
        <end position="56"/>
    </location>
</feature>
<dbReference type="InterPro" id="IPR023296">
    <property type="entry name" value="Glyco_hydro_beta-prop_sf"/>
</dbReference>
<dbReference type="EMBL" id="CH991578">
    <property type="protein sequence ID" value="EDQ85034.1"/>
    <property type="molecule type" value="Genomic_DNA"/>
</dbReference>
<evidence type="ECO:0000256" key="1">
    <source>
        <dbReference type="SAM" id="SignalP"/>
    </source>
</evidence>
<dbReference type="Gene3D" id="2.115.10.20">
    <property type="entry name" value="Glycosyl hydrolase domain, family 43"/>
    <property type="match status" value="2"/>
</dbReference>
<dbReference type="Pfam" id="PF23106">
    <property type="entry name" value="EGF_Teneurin"/>
    <property type="match status" value="1"/>
</dbReference>
<dbReference type="Proteomes" id="UP000001357">
    <property type="component" value="Unassembled WGS sequence"/>
</dbReference>
<dbReference type="PROSITE" id="PS01186">
    <property type="entry name" value="EGF_2"/>
    <property type="match status" value="1"/>
</dbReference>
<dbReference type="CDD" id="cd00054">
    <property type="entry name" value="EGF_CA"/>
    <property type="match status" value="1"/>
</dbReference>
<organism evidence="3 4">
    <name type="scientific">Monosiga brevicollis</name>
    <name type="common">Choanoflagellate</name>
    <dbReference type="NCBI Taxonomy" id="81824"/>
    <lineage>
        <taxon>Eukaryota</taxon>
        <taxon>Choanoflagellata</taxon>
        <taxon>Craspedida</taxon>
        <taxon>Salpingoecidae</taxon>
        <taxon>Monosiga</taxon>
    </lineage>
</organism>
<accession>A9VBT5</accession>
<evidence type="ECO:0000259" key="2">
    <source>
        <dbReference type="PROSITE" id="PS01186"/>
    </source>
</evidence>
<dbReference type="GeneID" id="5895404"/>
<sequence>MMRLALAIVALCALQSRAAVPAAGQGVCQSNVDCSAAGVCHEGTCQCETGYTGEACQQLNNLTIPVNSGFRMDDYHIWGAQVVKVNETYHMFASAYNASLNFFQNWLYDAIIVRATATHPLGPFTFQNVVLDQIPGRWDKNPMNPKIVRAADGTFLLFYTGDADDQGLQRVGMAYSATVDGNFTRVPHPVLEPAPPGAWDSRITTNCAVTVRPDGGLLMVYKASCCAEPASQTQVCLGVAGIDDWRQFNFSRLSPDPIIPCPANSFNFEDPSVYYDPNSDYYHLIIKDEYGTVTHDGYSGAHFISPDGIHYNVTTPALSYWTSHVWSDGRTRRMNKQERPEVLLDEHGSPLVAYFATDTELDGSQNKTWNMAIPLNPSLL</sequence>
<feature type="signal peptide" evidence="1">
    <location>
        <begin position="1"/>
        <end position="18"/>
    </location>
</feature>
<dbReference type="AlphaFoldDB" id="A9VBT5"/>
<evidence type="ECO:0000313" key="3">
    <source>
        <dbReference type="EMBL" id="EDQ85034.1"/>
    </source>
</evidence>
<keyword evidence="1" id="KW-0732">Signal</keyword>